<evidence type="ECO:0000313" key="1">
    <source>
        <dbReference type="EMBL" id="GAA0446895.1"/>
    </source>
</evidence>
<evidence type="ECO:0000313" key="2">
    <source>
        <dbReference type="Proteomes" id="UP001501459"/>
    </source>
</evidence>
<gene>
    <name evidence="1" type="ORF">GCM10008983_26030</name>
</gene>
<name>A0ABN0ZGF0_9BACI</name>
<comment type="caution">
    <text evidence="1">The sequence shown here is derived from an EMBL/GenBank/DDBJ whole genome shotgun (WGS) entry which is preliminary data.</text>
</comment>
<accession>A0ABN0ZGF0</accession>
<protein>
    <submittedName>
        <fullName evidence="1">Uncharacterized protein</fullName>
    </submittedName>
</protein>
<keyword evidence="2" id="KW-1185">Reference proteome</keyword>
<dbReference type="Proteomes" id="UP001501459">
    <property type="component" value="Unassembled WGS sequence"/>
</dbReference>
<dbReference type="EMBL" id="BAAADM010000055">
    <property type="protein sequence ID" value="GAA0446895.1"/>
    <property type="molecule type" value="Genomic_DNA"/>
</dbReference>
<proteinExistence type="predicted"/>
<organism evidence="1 2">
    <name type="scientific">Lentibacillus halophilus</name>
    <dbReference type="NCBI Taxonomy" id="295065"/>
    <lineage>
        <taxon>Bacteria</taxon>
        <taxon>Bacillati</taxon>
        <taxon>Bacillota</taxon>
        <taxon>Bacilli</taxon>
        <taxon>Bacillales</taxon>
        <taxon>Bacillaceae</taxon>
        <taxon>Lentibacillus</taxon>
    </lineage>
</organism>
<sequence>MRVLSCDNGISILVVTHYKKEVSDNEAFNIRKQRDCMGTDSAHHDYLGIRMGVYESGA</sequence>
<reference evidence="1 2" key="1">
    <citation type="journal article" date="2019" name="Int. J. Syst. Evol. Microbiol.">
        <title>The Global Catalogue of Microorganisms (GCM) 10K type strain sequencing project: providing services to taxonomists for standard genome sequencing and annotation.</title>
        <authorList>
            <consortium name="The Broad Institute Genomics Platform"/>
            <consortium name="The Broad Institute Genome Sequencing Center for Infectious Disease"/>
            <person name="Wu L."/>
            <person name="Ma J."/>
        </authorList>
    </citation>
    <scope>NUCLEOTIDE SEQUENCE [LARGE SCALE GENOMIC DNA]</scope>
    <source>
        <strain evidence="1 2">JCM 12149</strain>
    </source>
</reference>